<dbReference type="EMBL" id="FOPY01000003">
    <property type="protein sequence ID" value="SFH36858.1"/>
    <property type="molecule type" value="Genomic_DNA"/>
</dbReference>
<reference evidence="1 2" key="1">
    <citation type="submission" date="2016-10" db="EMBL/GenBank/DDBJ databases">
        <authorList>
            <person name="de Groot N.N."/>
        </authorList>
    </citation>
    <scope>NUCLEOTIDE SEQUENCE [LARGE SCALE GENOMIC DNA]</scope>
    <source>
        <strain evidence="1 2">CGMCC 1.6848</strain>
    </source>
</reference>
<gene>
    <name evidence="1" type="ORF">SAMN04487959_103109</name>
</gene>
<proteinExistence type="predicted"/>
<sequence>MAIHAVAYDLTFPQEYNAFYECLESYPHIHVMDSLWLVQTEGESGDLRDQLLTHIHKGDALFVSRMNQDWAGAGTQCGDWLKATERQWHRAAQASIAK</sequence>
<dbReference type="Proteomes" id="UP000199040">
    <property type="component" value="Unassembled WGS sequence"/>
</dbReference>
<organism evidence="1 2">
    <name type="scientific">Modicisalibacter xianhensis</name>
    <dbReference type="NCBI Taxonomy" id="442341"/>
    <lineage>
        <taxon>Bacteria</taxon>
        <taxon>Pseudomonadati</taxon>
        <taxon>Pseudomonadota</taxon>
        <taxon>Gammaproteobacteria</taxon>
        <taxon>Oceanospirillales</taxon>
        <taxon>Halomonadaceae</taxon>
        <taxon>Modicisalibacter</taxon>
    </lineage>
</organism>
<dbReference type="AlphaFoldDB" id="A0A1I2ZG98"/>
<evidence type="ECO:0008006" key="3">
    <source>
        <dbReference type="Google" id="ProtNLM"/>
    </source>
</evidence>
<name>A0A1I2ZG98_9GAMM</name>
<accession>A0A1I2ZG98</accession>
<evidence type="ECO:0000313" key="2">
    <source>
        <dbReference type="Proteomes" id="UP000199040"/>
    </source>
</evidence>
<protein>
    <recommendedName>
        <fullName evidence="3">SinR family protein</fullName>
    </recommendedName>
</protein>
<evidence type="ECO:0000313" key="1">
    <source>
        <dbReference type="EMBL" id="SFH36858.1"/>
    </source>
</evidence>
<dbReference type="RefSeq" id="WP_092843905.1">
    <property type="nucleotide sequence ID" value="NZ_FOPY01000003.1"/>
</dbReference>
<keyword evidence="2" id="KW-1185">Reference proteome</keyword>